<reference evidence="1" key="1">
    <citation type="submission" date="2021-05" db="EMBL/GenBank/DDBJ databases">
        <authorList>
            <person name="Pan Q."/>
            <person name="Jouanno E."/>
            <person name="Zahm M."/>
            <person name="Klopp C."/>
            <person name="Cabau C."/>
            <person name="Louis A."/>
            <person name="Berthelot C."/>
            <person name="Parey E."/>
            <person name="Roest Crollius H."/>
            <person name="Montfort J."/>
            <person name="Robinson-Rechavi M."/>
            <person name="Bouchez O."/>
            <person name="Lampietro C."/>
            <person name="Lopez Roques C."/>
            <person name="Donnadieu C."/>
            <person name="Postlethwait J."/>
            <person name="Bobe J."/>
            <person name="Dillon D."/>
            <person name="Chandos A."/>
            <person name="von Hippel F."/>
            <person name="Guiguen Y."/>
        </authorList>
    </citation>
    <scope>NUCLEOTIDE SEQUENCE</scope>
    <source>
        <strain evidence="1">YG-Jan2019</strain>
    </source>
</reference>
<protein>
    <submittedName>
        <fullName evidence="1">Uncharacterized protein</fullName>
    </submittedName>
</protein>
<organism evidence="1 2">
    <name type="scientific">Dallia pectoralis</name>
    <name type="common">Alaska blackfish</name>
    <dbReference type="NCBI Taxonomy" id="75939"/>
    <lineage>
        <taxon>Eukaryota</taxon>
        <taxon>Metazoa</taxon>
        <taxon>Chordata</taxon>
        <taxon>Craniata</taxon>
        <taxon>Vertebrata</taxon>
        <taxon>Euteleostomi</taxon>
        <taxon>Actinopterygii</taxon>
        <taxon>Neopterygii</taxon>
        <taxon>Teleostei</taxon>
        <taxon>Protacanthopterygii</taxon>
        <taxon>Esociformes</taxon>
        <taxon>Umbridae</taxon>
        <taxon>Dallia</taxon>
    </lineage>
</organism>
<dbReference type="Proteomes" id="UP001157502">
    <property type="component" value="Chromosome 26"/>
</dbReference>
<name>A0ACC2FK32_DALPE</name>
<dbReference type="EMBL" id="CM055753">
    <property type="protein sequence ID" value="KAJ7991693.1"/>
    <property type="molecule type" value="Genomic_DNA"/>
</dbReference>
<proteinExistence type="predicted"/>
<comment type="caution">
    <text evidence="1">The sequence shown here is derived from an EMBL/GenBank/DDBJ whole genome shotgun (WGS) entry which is preliminary data.</text>
</comment>
<keyword evidence="2" id="KW-1185">Reference proteome</keyword>
<sequence length="3123" mass="351138">MSSGEGAEETPKDAGDIAAFFKSDGSLQKEPKGDLSSQLPGFRRNEEMKAMEVLPILKEKVAFLSGGRDRRGGPVLTFPSRSNHDRIRAEDLRRLIAYLAGIPNEEVVKHGFTVIVDMRGSKWDSIKPLLKILQESFPCCIHVALIIKPDNFWQKQRTNFGSSKFEFETTMVSLEGLSKVVDPSQLTADFEGSLEYNHDEWIEVRVAFEEFTGHASHMLSRLEEMQEVVARKDFPTDLDGARRMIEEHATLKKKVIKAPIEELDTEGQRLLQRIQSSESYRNSNASGVCNADTQGLVPRVATLLDKLHTTRQHLHQAWHVRKLQLDQCFQLRLFEQDAEKMFDWIMHNKGLFLAGYTEIGNNHPHAMELQTQHNHFAMNCMNVYVNINRIMSVGNRLLESGHYASVQIKQISGQLEAEWKAFAAALDERSTLLEMSATFHQKCDQYMSNVDSWCKACGEVDLPSELQDLEDAIHHHQGLYEHITAAYSEVSQDGKALLDKLQRPLTPGAADSLTASANYSKAVHHVLDVIHEVLHHQRQLENIWQHRKVRLHQRLQLCVFQQDVQQVLDWIENHGEAFLSKHTGVGKSLHRARALQKRHEDFEEVAQNTYTNADKLLEAAEQLAQTGECDPEEIYQAAHQLEDRIQDFVRRVEQRKVLLDMSVAFHTHVKELWTWLEELQKELLDDVYAESVEAVQDLIKRFGQQQQTTLQVTVNVIKEGEDLIQQLRDSAISSNKTPHNSSINHIEGVLQQLDEAQAQMEELFQERKIKLELFLQLRIFERDAIDIISDLESWNEELTGQMSDFDTEDLTLAEQRLQHHADKALTMNNLTFDVIHQGQELLQYVNEVQASGVELLCDRDVDMATRVQDLLEFLHEKQQELDVAGEQHRRHLEQCVQLRHLQAEVKQVLGWIRNGESMLNAGLITASSLQEAEQLQREHEQFQHAIEKTHQSALQVQQKAETLLQANHYDMDLIRDCAESVASHWQQLMLKMEDRLKLVNASVAFYKTSEQVCSVLESLEQEYKREEDWCGGADKMGPNCDSDHVTPMISKHLEQKEAFLKACTLARRNADVFLKYMHRNSVNMAGMLSHVKAPEQQVKNILNELLQRENRVLHFWTMRKRRLDQCQQYVVFERSAKQALEWIHDTGEFYLSTHTSTGSGIHHTQELLKEHEDFHITARQTKERVKLLIQLADGFCEKGHSHSVEIKKWVTAVDKRYRDFSLRMDKYRTSLEKALGISSDSNSKASKDLQLDIIPATPQGSEVKLRDPAHELNEEKRKSARRKEFIMAELIQTEKTYVRDLRECTETYLWEMTSGVEEIPPGIINKEQIIFGNMVDLYDFHYNIFLKELEKYEQLPEDVGHCFVTWADKFQMYVNYCKNKPDSTQLILEHAGPYFDEIQLRHRLANSISSYLIKPVQRITKYQLLLKELLTCCEEGKGEIKDGLEVMLSVPKRANDAMHLSMLEGFDENIESQGELILQESFQVWDPKTLIRKGRERHLFLFEMSLVFSKEVKDSNGRSKYMYKSKLYTSELGVTEHVEGDPCKFALWVGRTPTSDNKIVLKASSIENKQDWIKHIREVIQERTIHLRGALKEPIHIPKSAGAKHHKGHRRDGEDLDSQGDGSSQPDTISIASRTSQNTLDSDKLSGGCELTVVIHDFMAGNGNELNVRRGQTVEVLERCHDKPDWCLVRTTDRSPAHEGLVPCAMLCIAHSRSSMEMEGIFNHKDTLSVCSNDSIMPGSSATLQPGHHGMGSHTSPGPKRPGNTLRKWLTSPVRRLSSGKADGHVKKLAHKHKKNREVRKSGEVTGNIQKDSDDSAATPQDETVEERVRNEGLSSGTLSKSSSSGMQSCGEEEGEEGADSVPLPPPMAIQQHSLLQPDAQDDKTSSRLSVRPSSSETPSAAELVSAIEELVKSKMALEDRPNSLSVEQGDSSSPSFNPSDNSLLSSSSPIDEMEERKTGFLKKRHYILLELVETERDYVRDLGLLVESYMTRMKEEGVPDDMKGKDKIVFGNIHQIYDWHRDVFMGELEKCLEDPDRLGTLFVKHERRLHMYIVYCQNKPKSEHIVSEYIDTYFEDLKQRLGHRLQITDLLIKPVQRIMKYQLLLKDFLKFSKKAGLDSAELEKGVEIMCIVPKRCNDMMSVGRLQGFDGKLVAQGRLMLQDTFIVSDPDGGRMRERRVFLFEQLVIFSEPLDKKRGFSMPGFMYKNSIKISCLGLEDSVDGDPCKFVLTSRLTNSSVESFVLHSTHLGVRQVWTLQIGQILESQRNFLNALTSPMEYQRNHVGAGGGPSLPGGGPPSVGSAEPSVAPVVGVQGVPLSGPHTVGSPLLGCGPHGGAGSSRRPSRIPQPSRLPQPLRHPHHAGAADPDGPNKMSGSTSRLPPPPSLPPPVAGEQKELAPAGGLRELRGAKRGVRGGSPQITRPVSATDDQPPVLGPIPRANVAPLPVLLPLSTPTKSRPGTVSPMASPLATPAFGKDALALPPASPGLKPGSFWSSMPGSPASRPGSFTFPGEAGENPGRQNQNLAQSGTGSHRHSTHSKEADRMSTCSSTSEQSIQSTQSNGSESSSSSSVSTMLVTQDYVALKEDEISVSQGEVVQILASNQQNMFLVFRAATEHGPPAEGWIPGYVLGHTSVIVPDPDGTIKKSSSWHNTLRIRKKSEKKEKEAKKEGKLENGYRKSRDGLTNKVSVKLLNPNYIYDGLPEFIVPLSEVTCDNGESVTLRCKVCGRPKATIAWRGPDQTILTTNEHYSIAYSETGEATLRIVGVSSEDDGIYTCVATNDLGSVTSFASLRVLAMSKEGVRVSWKDDFESHYTEVAELGRGRFSVVKCCDQKLTKRTVAVKLVNKKLMKREQVTQELSLLQRLQHTHLVTLLDIYETPSSYALVLEMVDQGRLLDYIVSWGNLTEKKVACYLRNVLEALHYLHNCRIAHLDLKPENLLVSHTLSGQPVVTLTDFGDAVQLNSAHYVHPLLGSPEFASPELVLGEPATLTSDLWSLGVVTYVLLCGASPFLDESVEETCLNICRLDFSFPDDYFQGVSQEARDFVRLLLRTEPARRPPAGLCLQEPWVQGQAGPADTQGQGRVDGGCLDSSRLVLFIDRRKHQTDAKPIVGVRSFLHSRLKT</sequence>
<gene>
    <name evidence="1" type="ORF">DPEC_G00286530</name>
</gene>
<evidence type="ECO:0000313" key="2">
    <source>
        <dbReference type="Proteomes" id="UP001157502"/>
    </source>
</evidence>
<evidence type="ECO:0000313" key="1">
    <source>
        <dbReference type="EMBL" id="KAJ7991693.1"/>
    </source>
</evidence>
<accession>A0ACC2FK32</accession>